<protein>
    <submittedName>
        <fullName evidence="3">Se59</fullName>
    </submittedName>
</protein>
<dbReference type="GO" id="GO:0005576">
    <property type="term" value="C:extracellular region"/>
    <property type="evidence" value="ECO:0007669"/>
    <property type="project" value="InterPro"/>
</dbReference>
<evidence type="ECO:0000313" key="3">
    <source>
        <dbReference type="EMBL" id="AYN45019.1"/>
    </source>
</evidence>
<evidence type="ECO:0000256" key="1">
    <source>
        <dbReference type="SAM" id="Phobius"/>
    </source>
</evidence>
<evidence type="ECO:0000259" key="2">
    <source>
        <dbReference type="SMART" id="SM00494"/>
    </source>
</evidence>
<dbReference type="InterPro" id="IPR036508">
    <property type="entry name" value="Chitin-bd_dom_sf"/>
</dbReference>
<sequence length="151" mass="17821">MYFKTVILILIIFIIILIFNSRKIIIEKEKDGYCKNKRFMPNLFYNNVFYDCKLRKFGKCPNECNVFNYKKQKCEKGIKTTTICNYRGILGNIPDFLTDESFYWCWAGNVVQQFTCSPGLCFDVDQLSCVQVQDCNNYMFECENNCEIECA</sequence>
<keyword evidence="1" id="KW-0472">Membrane</keyword>
<dbReference type="KEGG" id="vg:80535815"/>
<keyword evidence="4" id="KW-1185">Reference proteome</keyword>
<dbReference type="EMBL" id="MH370144">
    <property type="protein sequence ID" value="AYN45019.1"/>
    <property type="molecule type" value="Genomic_DNA"/>
</dbReference>
<dbReference type="RefSeq" id="YP_010797823.1">
    <property type="nucleotide sequence ID" value="NC_076246.1"/>
</dbReference>
<dbReference type="GO" id="GO:0008061">
    <property type="term" value="F:chitin binding"/>
    <property type="evidence" value="ECO:0007669"/>
    <property type="project" value="InterPro"/>
</dbReference>
<feature type="domain" description="Chitin-binding type-2" evidence="2">
    <location>
        <begin position="82"/>
        <end position="137"/>
    </location>
</feature>
<feature type="transmembrane region" description="Helical" evidence="1">
    <location>
        <begin position="6"/>
        <end position="25"/>
    </location>
</feature>
<keyword evidence="1" id="KW-0812">Transmembrane</keyword>
<proteinExistence type="predicted"/>
<dbReference type="SMART" id="SM00494">
    <property type="entry name" value="ChtBD2"/>
    <property type="match status" value="1"/>
</dbReference>
<dbReference type="InterPro" id="IPR002557">
    <property type="entry name" value="Chitin-bd_dom"/>
</dbReference>
<accession>A0A3G2JU01</accession>
<organism evidence="3 4">
    <name type="scientific">Spodoptera exigua multiple nucleopolyhedrovirus</name>
    <dbReference type="NCBI Taxonomy" id="10454"/>
    <lineage>
        <taxon>Viruses</taxon>
        <taxon>Viruses incertae sedis</taxon>
        <taxon>Naldaviricetes</taxon>
        <taxon>Lefavirales</taxon>
        <taxon>Baculoviridae</taxon>
        <taxon>Alphabaculovirus</taxon>
    </lineage>
</organism>
<dbReference type="Proteomes" id="UP000676073">
    <property type="component" value="Segment"/>
</dbReference>
<name>A0A3G2JU01_9ABAC</name>
<evidence type="ECO:0000313" key="4">
    <source>
        <dbReference type="Proteomes" id="UP000676073"/>
    </source>
</evidence>
<keyword evidence="1" id="KW-1133">Transmembrane helix</keyword>
<dbReference type="SUPFAM" id="SSF57625">
    <property type="entry name" value="Invertebrate chitin-binding proteins"/>
    <property type="match status" value="1"/>
</dbReference>
<dbReference type="GeneID" id="80535815"/>
<reference evidence="3 4" key="1">
    <citation type="submission" date="2018-05" db="EMBL/GenBank/DDBJ databases">
        <title>The genome sequence of a novel Spodoptera exigua multiple nucleopolyhedrovirus, SeMNPV-QD, isolated from Qingdao, China.</title>
        <authorList>
            <person name="Chen Y."/>
            <person name="Qi B."/>
            <person name="Zheng G."/>
            <person name="Zhang Y."/>
            <person name="Li C."/>
        </authorList>
    </citation>
    <scope>NUCLEOTIDE SEQUENCE [LARGE SCALE GENOMIC DNA]</scope>
    <source>
        <strain evidence="3">SeMNPV-QD</strain>
    </source>
</reference>
<gene>
    <name evidence="3" type="primary">se59</name>
    <name evidence="3" type="ORF">SENV_ORF59</name>
</gene>